<name>A0ABT0LJT0_9GAMM</name>
<protein>
    <submittedName>
        <fullName evidence="1">Uncharacterized protein</fullName>
    </submittedName>
</protein>
<sequence length="54" mass="6324">MSYNLMRVFEEISKIQDPELIDPSDEKYTKELKVRDSSAKTEGDLLTHYFLNQG</sequence>
<organism evidence="1 2">
    <name type="scientific">Shewanella surugensis</name>
    <dbReference type="NCBI Taxonomy" id="212020"/>
    <lineage>
        <taxon>Bacteria</taxon>
        <taxon>Pseudomonadati</taxon>
        <taxon>Pseudomonadota</taxon>
        <taxon>Gammaproteobacteria</taxon>
        <taxon>Alteromonadales</taxon>
        <taxon>Shewanellaceae</taxon>
        <taxon>Shewanella</taxon>
    </lineage>
</organism>
<reference evidence="1 2" key="1">
    <citation type="submission" date="2022-01" db="EMBL/GenBank/DDBJ databases">
        <title>Whole genome-based taxonomy of the Shewanellaceae.</title>
        <authorList>
            <person name="Martin-Rodriguez A.J."/>
        </authorList>
    </citation>
    <scope>NUCLEOTIDE SEQUENCE [LARGE SCALE GENOMIC DNA]</scope>
    <source>
        <strain evidence="1 2">DSM 17177</strain>
    </source>
</reference>
<comment type="caution">
    <text evidence="1">The sequence shown here is derived from an EMBL/GenBank/DDBJ whole genome shotgun (WGS) entry which is preliminary data.</text>
</comment>
<dbReference type="EMBL" id="JAKIKS010000276">
    <property type="protein sequence ID" value="MCL1127972.1"/>
    <property type="molecule type" value="Genomic_DNA"/>
</dbReference>
<keyword evidence="2" id="KW-1185">Reference proteome</keyword>
<dbReference type="Proteomes" id="UP001203423">
    <property type="component" value="Unassembled WGS sequence"/>
</dbReference>
<evidence type="ECO:0000313" key="2">
    <source>
        <dbReference type="Proteomes" id="UP001203423"/>
    </source>
</evidence>
<evidence type="ECO:0000313" key="1">
    <source>
        <dbReference type="EMBL" id="MCL1127972.1"/>
    </source>
</evidence>
<accession>A0ABT0LJT0</accession>
<proteinExistence type="predicted"/>
<gene>
    <name evidence="1" type="ORF">L2764_26870</name>
</gene>
<dbReference type="RefSeq" id="WP_248943395.1">
    <property type="nucleotide sequence ID" value="NZ_JAKIKS010000276.1"/>
</dbReference>